<proteinExistence type="predicted"/>
<evidence type="ECO:0000313" key="10">
    <source>
        <dbReference type="EMBL" id="KAF5834692.1"/>
    </source>
</evidence>
<evidence type="ECO:0000256" key="1">
    <source>
        <dbReference type="ARBA" id="ARBA00012513"/>
    </source>
</evidence>
<keyword evidence="3" id="KW-0808">Transferase</keyword>
<name>A0ABQ7GJA7_DUNSA</name>
<dbReference type="InterPro" id="IPR016024">
    <property type="entry name" value="ARM-type_fold"/>
</dbReference>
<dbReference type="InterPro" id="IPR000357">
    <property type="entry name" value="HEAT"/>
</dbReference>
<evidence type="ECO:0000313" key="11">
    <source>
        <dbReference type="Proteomes" id="UP000815325"/>
    </source>
</evidence>
<protein>
    <recommendedName>
        <fullName evidence="1">non-specific serine/threonine protein kinase</fullName>
        <ecNumber evidence="1">2.7.11.1</ecNumber>
    </recommendedName>
</protein>
<gene>
    <name evidence="10" type="ORF">DUNSADRAFT_8517</name>
</gene>
<dbReference type="Gene3D" id="1.25.10.10">
    <property type="entry name" value="Leucine-rich Repeat Variant"/>
    <property type="match status" value="1"/>
</dbReference>
<comment type="catalytic activity">
    <reaction evidence="9">
        <text>L-seryl-[protein] + ATP = O-phospho-L-seryl-[protein] + ADP + H(+)</text>
        <dbReference type="Rhea" id="RHEA:17989"/>
        <dbReference type="Rhea" id="RHEA-COMP:9863"/>
        <dbReference type="Rhea" id="RHEA-COMP:11604"/>
        <dbReference type="ChEBI" id="CHEBI:15378"/>
        <dbReference type="ChEBI" id="CHEBI:29999"/>
        <dbReference type="ChEBI" id="CHEBI:30616"/>
        <dbReference type="ChEBI" id="CHEBI:83421"/>
        <dbReference type="ChEBI" id="CHEBI:456216"/>
        <dbReference type="EC" id="2.7.11.1"/>
    </reaction>
</comment>
<evidence type="ECO:0000256" key="2">
    <source>
        <dbReference type="ARBA" id="ARBA00022527"/>
    </source>
</evidence>
<evidence type="ECO:0000256" key="6">
    <source>
        <dbReference type="ARBA" id="ARBA00022777"/>
    </source>
</evidence>
<evidence type="ECO:0000256" key="8">
    <source>
        <dbReference type="ARBA" id="ARBA00047899"/>
    </source>
</evidence>
<dbReference type="Pfam" id="PF02985">
    <property type="entry name" value="HEAT"/>
    <property type="match status" value="1"/>
</dbReference>
<keyword evidence="2" id="KW-0723">Serine/threonine-protein kinase</keyword>
<keyword evidence="4" id="KW-0677">Repeat</keyword>
<dbReference type="SUPFAM" id="SSF48371">
    <property type="entry name" value="ARM repeat"/>
    <property type="match status" value="1"/>
</dbReference>
<comment type="caution">
    <text evidence="10">The sequence shown here is derived from an EMBL/GenBank/DDBJ whole genome shotgun (WGS) entry which is preliminary data.</text>
</comment>
<dbReference type="PANTHER" id="PTHR22983">
    <property type="entry name" value="PROTEIN KINASE RELATED"/>
    <property type="match status" value="1"/>
</dbReference>
<sequence>MALVHCQHVCTLRMCIKEVVSQLARVNKESFNTYEPISRATIYPHVRKLLAHPDPGVRARVCNLLGNMCRHSAFFYSALDRHGLVGPLIERCQDADKSTRKFACFAIGNAERCQDADNVISKFAYFATGNAGPCRCLARFVFTLQLAMQAGALRALLDTATSGERHVVGRSGPSGADGGSPIKIALFSLGNMCAHRECREALLALNIWDAIRRKLQGVRPFMSCCMKASAAAPWLSPSTDTTIQKYLQRIQTKLQQAGATAR</sequence>
<comment type="catalytic activity">
    <reaction evidence="8">
        <text>L-threonyl-[protein] + ATP = O-phospho-L-threonyl-[protein] + ADP + H(+)</text>
        <dbReference type="Rhea" id="RHEA:46608"/>
        <dbReference type="Rhea" id="RHEA-COMP:11060"/>
        <dbReference type="Rhea" id="RHEA-COMP:11605"/>
        <dbReference type="ChEBI" id="CHEBI:15378"/>
        <dbReference type="ChEBI" id="CHEBI:30013"/>
        <dbReference type="ChEBI" id="CHEBI:30616"/>
        <dbReference type="ChEBI" id="CHEBI:61977"/>
        <dbReference type="ChEBI" id="CHEBI:456216"/>
        <dbReference type="EC" id="2.7.11.1"/>
    </reaction>
</comment>
<reference evidence="10" key="1">
    <citation type="submission" date="2017-08" db="EMBL/GenBank/DDBJ databases">
        <authorList>
            <person name="Polle J.E."/>
            <person name="Barry K."/>
            <person name="Cushman J."/>
            <person name="Schmutz J."/>
            <person name="Tran D."/>
            <person name="Hathwaick L.T."/>
            <person name="Yim W.C."/>
            <person name="Jenkins J."/>
            <person name="Mckie-Krisberg Z.M."/>
            <person name="Prochnik S."/>
            <person name="Lindquist E."/>
            <person name="Dockter R.B."/>
            <person name="Adam C."/>
            <person name="Molina H."/>
            <person name="Bunkerborg J."/>
            <person name="Jin E."/>
            <person name="Buchheim M."/>
            <person name="Magnuson J."/>
        </authorList>
    </citation>
    <scope>NUCLEOTIDE SEQUENCE</scope>
    <source>
        <strain evidence="10">CCAP 19/18</strain>
    </source>
</reference>
<evidence type="ECO:0000256" key="7">
    <source>
        <dbReference type="ARBA" id="ARBA00022840"/>
    </source>
</evidence>
<evidence type="ECO:0000256" key="4">
    <source>
        <dbReference type="ARBA" id="ARBA00022737"/>
    </source>
</evidence>
<keyword evidence="5" id="KW-0547">Nucleotide-binding</keyword>
<dbReference type="Proteomes" id="UP000815325">
    <property type="component" value="Unassembled WGS sequence"/>
</dbReference>
<keyword evidence="7" id="KW-0067">ATP-binding</keyword>
<dbReference type="EMBL" id="MU069742">
    <property type="protein sequence ID" value="KAF5834692.1"/>
    <property type="molecule type" value="Genomic_DNA"/>
</dbReference>
<keyword evidence="11" id="KW-1185">Reference proteome</keyword>
<organism evidence="10 11">
    <name type="scientific">Dunaliella salina</name>
    <name type="common">Green alga</name>
    <name type="synonym">Protococcus salinus</name>
    <dbReference type="NCBI Taxonomy" id="3046"/>
    <lineage>
        <taxon>Eukaryota</taxon>
        <taxon>Viridiplantae</taxon>
        <taxon>Chlorophyta</taxon>
        <taxon>core chlorophytes</taxon>
        <taxon>Chlorophyceae</taxon>
        <taxon>CS clade</taxon>
        <taxon>Chlamydomonadales</taxon>
        <taxon>Dunaliellaceae</taxon>
        <taxon>Dunaliella</taxon>
    </lineage>
</organism>
<dbReference type="PANTHER" id="PTHR22983:SF6">
    <property type="entry name" value="SERINE_THREONINE-PROTEIN KINASE 36"/>
    <property type="match status" value="1"/>
</dbReference>
<evidence type="ECO:0000256" key="3">
    <source>
        <dbReference type="ARBA" id="ARBA00022679"/>
    </source>
</evidence>
<evidence type="ECO:0000256" key="9">
    <source>
        <dbReference type="ARBA" id="ARBA00048679"/>
    </source>
</evidence>
<evidence type="ECO:0000256" key="5">
    <source>
        <dbReference type="ARBA" id="ARBA00022741"/>
    </source>
</evidence>
<dbReference type="EC" id="2.7.11.1" evidence="1"/>
<dbReference type="InterPro" id="IPR011989">
    <property type="entry name" value="ARM-like"/>
</dbReference>
<keyword evidence="6" id="KW-0418">Kinase</keyword>
<accession>A0ABQ7GJA7</accession>